<dbReference type="EMBL" id="JAGPYM010000016">
    <property type="protein sequence ID" value="KAH6886301.1"/>
    <property type="molecule type" value="Genomic_DNA"/>
</dbReference>
<dbReference type="Pfam" id="PF00389">
    <property type="entry name" value="2-Hacid_dh"/>
    <property type="match status" value="1"/>
</dbReference>
<evidence type="ECO:0000259" key="6">
    <source>
        <dbReference type="Pfam" id="PF02826"/>
    </source>
</evidence>
<dbReference type="GO" id="GO:0030267">
    <property type="term" value="F:glyoxylate reductase (NADPH) activity"/>
    <property type="evidence" value="ECO:0007669"/>
    <property type="project" value="TreeGrafter"/>
</dbReference>
<evidence type="ECO:0000256" key="3">
    <source>
        <dbReference type="ARBA" id="ARBA00023027"/>
    </source>
</evidence>
<feature type="domain" description="D-isomer specific 2-hydroxyacid dehydrogenase catalytic" evidence="5">
    <location>
        <begin position="32"/>
        <end position="344"/>
    </location>
</feature>
<feature type="domain" description="D-isomer specific 2-hydroxyacid dehydrogenase NAD-binding" evidence="6">
    <location>
        <begin position="134"/>
        <end position="312"/>
    </location>
</feature>
<evidence type="ECO:0000256" key="2">
    <source>
        <dbReference type="ARBA" id="ARBA00023002"/>
    </source>
</evidence>
<dbReference type="OrthoDB" id="9991913at2759"/>
<evidence type="ECO:0000313" key="8">
    <source>
        <dbReference type="Proteomes" id="UP000777438"/>
    </source>
</evidence>
<dbReference type="InterPro" id="IPR036291">
    <property type="entry name" value="NAD(P)-bd_dom_sf"/>
</dbReference>
<dbReference type="Gene3D" id="3.40.50.720">
    <property type="entry name" value="NAD(P)-binding Rossmann-like Domain"/>
    <property type="match status" value="2"/>
</dbReference>
<comment type="similarity">
    <text evidence="1 4">Belongs to the D-isomer specific 2-hydroxyacid dehydrogenase family.</text>
</comment>
<dbReference type="GO" id="GO:0016618">
    <property type="term" value="F:hydroxypyruvate reductase [NAD(P)H] activity"/>
    <property type="evidence" value="ECO:0007669"/>
    <property type="project" value="TreeGrafter"/>
</dbReference>
<evidence type="ECO:0000259" key="5">
    <source>
        <dbReference type="Pfam" id="PF00389"/>
    </source>
</evidence>
<keyword evidence="8" id="KW-1185">Reference proteome</keyword>
<gene>
    <name evidence="7" type="ORF">B0T10DRAFT_576085</name>
</gene>
<dbReference type="PROSITE" id="PS00671">
    <property type="entry name" value="D_2_HYDROXYACID_DH_3"/>
    <property type="match status" value="1"/>
</dbReference>
<evidence type="ECO:0000313" key="7">
    <source>
        <dbReference type="EMBL" id="KAH6886301.1"/>
    </source>
</evidence>
<dbReference type="PANTHER" id="PTHR10996">
    <property type="entry name" value="2-HYDROXYACID DEHYDROGENASE-RELATED"/>
    <property type="match status" value="1"/>
</dbReference>
<dbReference type="Proteomes" id="UP000777438">
    <property type="component" value="Unassembled WGS sequence"/>
</dbReference>
<proteinExistence type="inferred from homology"/>
<dbReference type="GO" id="GO:0005829">
    <property type="term" value="C:cytosol"/>
    <property type="evidence" value="ECO:0007669"/>
    <property type="project" value="TreeGrafter"/>
</dbReference>
<dbReference type="SUPFAM" id="SSF52283">
    <property type="entry name" value="Formate/glycerate dehydrogenase catalytic domain-like"/>
    <property type="match status" value="1"/>
</dbReference>
<dbReference type="PROSITE" id="PS00670">
    <property type="entry name" value="D_2_HYDROXYACID_DH_2"/>
    <property type="match status" value="1"/>
</dbReference>
<dbReference type="InterPro" id="IPR006140">
    <property type="entry name" value="D-isomer_DH_NAD-bd"/>
</dbReference>
<sequence length="350" mass="38040">MSPSRLEENGDASKQRVVCLGAPKFAGDEYLDAFSQQFDYEVLEASTRAETQEKLPKLIERGGPVDAFIIRMGTPPYEPFDEDLLKALAPKCRIITSASAGYNEFDVEWMSRNGIIFCNSVDAVAEATADMAMFLTLAVLRNAFTAASVAKAGNWRGKPGQLSPARDPTGLTLGIVGMGAIGKYLATKAAAFNMKIAYHNRHQLPNEEEATYNAAYCSSLKELLSTADVVSLNCPLNANTTNLISTDEFAAMKDGTFLINTARGAIVDEAAFKVALQSGKVARAGLDVLCNEPNVDPWFFEQENVIVQPHLGGLTDVAFQKAERECFENIKAFFETGKANSPVNLDKIKK</sequence>
<dbReference type="InterPro" id="IPR029753">
    <property type="entry name" value="D-isomer_DH_CS"/>
</dbReference>
<evidence type="ECO:0008006" key="9">
    <source>
        <dbReference type="Google" id="ProtNLM"/>
    </source>
</evidence>
<dbReference type="FunFam" id="3.40.50.720:FF:000203">
    <property type="entry name" value="D-3-phosphoglycerate dehydrogenase (SerA)"/>
    <property type="match status" value="1"/>
</dbReference>
<name>A0A9P9AQJ8_9HYPO</name>
<dbReference type="SUPFAM" id="SSF51735">
    <property type="entry name" value="NAD(P)-binding Rossmann-fold domains"/>
    <property type="match status" value="1"/>
</dbReference>
<keyword evidence="2 4" id="KW-0560">Oxidoreductase</keyword>
<keyword evidence="3" id="KW-0520">NAD</keyword>
<dbReference type="Pfam" id="PF02826">
    <property type="entry name" value="2-Hacid_dh_C"/>
    <property type="match status" value="1"/>
</dbReference>
<dbReference type="PANTHER" id="PTHR10996:SF269">
    <property type="entry name" value="HYPOTHETICAL D-ISOMER SPECIFIC 2-HYDROXYACID DEHYDROGENASE (EUROFUNG)"/>
    <property type="match status" value="1"/>
</dbReference>
<dbReference type="AlphaFoldDB" id="A0A9P9AQJ8"/>
<organism evidence="7 8">
    <name type="scientific">Thelonectria olida</name>
    <dbReference type="NCBI Taxonomy" id="1576542"/>
    <lineage>
        <taxon>Eukaryota</taxon>
        <taxon>Fungi</taxon>
        <taxon>Dikarya</taxon>
        <taxon>Ascomycota</taxon>
        <taxon>Pezizomycotina</taxon>
        <taxon>Sordariomycetes</taxon>
        <taxon>Hypocreomycetidae</taxon>
        <taxon>Hypocreales</taxon>
        <taxon>Nectriaceae</taxon>
        <taxon>Thelonectria</taxon>
    </lineage>
</organism>
<accession>A0A9P9AQJ8</accession>
<protein>
    <recommendedName>
        <fullName evidence="9">Glycerate-and formate-dehydrogenase</fullName>
    </recommendedName>
</protein>
<comment type="caution">
    <text evidence="7">The sequence shown here is derived from an EMBL/GenBank/DDBJ whole genome shotgun (WGS) entry which is preliminary data.</text>
</comment>
<evidence type="ECO:0000256" key="4">
    <source>
        <dbReference type="RuleBase" id="RU003719"/>
    </source>
</evidence>
<dbReference type="CDD" id="cd12168">
    <property type="entry name" value="Mand_dh_like"/>
    <property type="match status" value="1"/>
</dbReference>
<dbReference type="GO" id="GO:0051287">
    <property type="term" value="F:NAD binding"/>
    <property type="evidence" value="ECO:0007669"/>
    <property type="project" value="InterPro"/>
</dbReference>
<evidence type="ECO:0000256" key="1">
    <source>
        <dbReference type="ARBA" id="ARBA00005854"/>
    </source>
</evidence>
<dbReference type="InterPro" id="IPR006139">
    <property type="entry name" value="D-isomer_2_OHA_DH_cat_dom"/>
</dbReference>
<reference evidence="7 8" key="1">
    <citation type="journal article" date="2021" name="Nat. Commun.">
        <title>Genetic determinants of endophytism in the Arabidopsis root mycobiome.</title>
        <authorList>
            <person name="Mesny F."/>
            <person name="Miyauchi S."/>
            <person name="Thiergart T."/>
            <person name="Pickel B."/>
            <person name="Atanasova L."/>
            <person name="Karlsson M."/>
            <person name="Huettel B."/>
            <person name="Barry K.W."/>
            <person name="Haridas S."/>
            <person name="Chen C."/>
            <person name="Bauer D."/>
            <person name="Andreopoulos W."/>
            <person name="Pangilinan J."/>
            <person name="LaButti K."/>
            <person name="Riley R."/>
            <person name="Lipzen A."/>
            <person name="Clum A."/>
            <person name="Drula E."/>
            <person name="Henrissat B."/>
            <person name="Kohler A."/>
            <person name="Grigoriev I.V."/>
            <person name="Martin F.M."/>
            <person name="Hacquard S."/>
        </authorList>
    </citation>
    <scope>NUCLEOTIDE SEQUENCE [LARGE SCALE GENOMIC DNA]</scope>
    <source>
        <strain evidence="7 8">MPI-CAGE-CH-0241</strain>
    </source>
</reference>
<dbReference type="InterPro" id="IPR050223">
    <property type="entry name" value="D-isomer_2-hydroxyacid_DH"/>
</dbReference>